<dbReference type="EMBL" id="CDMY01000279">
    <property type="protein sequence ID" value="CEL99398.1"/>
    <property type="molecule type" value="Genomic_DNA"/>
</dbReference>
<gene>
    <name evidence="1" type="ORF">Vbra_3019</name>
</gene>
<keyword evidence="2" id="KW-1185">Reference proteome</keyword>
<proteinExistence type="predicted"/>
<dbReference type="Proteomes" id="UP000041254">
    <property type="component" value="Unassembled WGS sequence"/>
</dbReference>
<reference evidence="1 2" key="1">
    <citation type="submission" date="2014-11" db="EMBL/GenBank/DDBJ databases">
        <authorList>
            <person name="Zhu J."/>
            <person name="Qi W."/>
            <person name="Song R."/>
        </authorList>
    </citation>
    <scope>NUCLEOTIDE SEQUENCE [LARGE SCALE GENOMIC DNA]</scope>
</reference>
<name>A0A0G4ENH1_VITBC</name>
<sequence length="124" mass="13465">MANPGRTPWVRAYRHAYGGVLDGLLNQSPHQPPNRCTAVMACRWADRVEFRRLLLTPLDSPFVASITLITHTNMTHIVCVSAFTTEPPVGDASAAFTDRRPATAPLVGGLLRDAIANMVVGEAR</sequence>
<organism evidence="1 2">
    <name type="scientific">Vitrella brassicaformis (strain CCMP3155)</name>
    <dbReference type="NCBI Taxonomy" id="1169540"/>
    <lineage>
        <taxon>Eukaryota</taxon>
        <taxon>Sar</taxon>
        <taxon>Alveolata</taxon>
        <taxon>Colpodellida</taxon>
        <taxon>Vitrellaceae</taxon>
        <taxon>Vitrella</taxon>
    </lineage>
</organism>
<dbReference type="VEuPathDB" id="CryptoDB:Vbra_3019"/>
<dbReference type="PhylomeDB" id="A0A0G4ENH1"/>
<accession>A0A0G4ENH1</accession>
<protein>
    <submittedName>
        <fullName evidence="1">Uncharacterized protein</fullName>
    </submittedName>
</protein>
<evidence type="ECO:0000313" key="2">
    <source>
        <dbReference type="Proteomes" id="UP000041254"/>
    </source>
</evidence>
<dbReference type="AlphaFoldDB" id="A0A0G4ENH1"/>
<evidence type="ECO:0000313" key="1">
    <source>
        <dbReference type="EMBL" id="CEL99398.1"/>
    </source>
</evidence>
<dbReference type="InParanoid" id="A0A0G4ENH1"/>